<accession>A0A5B7EGU0</accession>
<dbReference type="AlphaFoldDB" id="A0A5B7EGU0"/>
<sequence length="235" mass="26008">MAPAEMTRSPWQPTPLNQSAASLRALSAAYATIGRRAARRRFIINVCFILYRRAAPWPTPASRRRHHVCCSPCRPLSLLPPRGEHGALATPTAASVAPAAGVRPAATESPGFKSSEVTVLVERQQCPAPVIAVLYNDNNRQHAANRSASFRRHRAFVCRLLWNTGRWERVAYWAMALRLRRELRGDPCGFVGSKLVSVTLNGFERSVQSPTALQVKPRSPNFSAKSLGWLSSFRP</sequence>
<evidence type="ECO:0000313" key="2">
    <source>
        <dbReference type="Proteomes" id="UP000324222"/>
    </source>
</evidence>
<proteinExistence type="predicted"/>
<protein>
    <submittedName>
        <fullName evidence="1">Uncharacterized protein</fullName>
    </submittedName>
</protein>
<name>A0A5B7EGU0_PORTR</name>
<keyword evidence="2" id="KW-1185">Reference proteome</keyword>
<evidence type="ECO:0000313" key="1">
    <source>
        <dbReference type="EMBL" id="MPC33581.1"/>
    </source>
</evidence>
<organism evidence="1 2">
    <name type="scientific">Portunus trituberculatus</name>
    <name type="common">Swimming crab</name>
    <name type="synonym">Neptunus trituberculatus</name>
    <dbReference type="NCBI Taxonomy" id="210409"/>
    <lineage>
        <taxon>Eukaryota</taxon>
        <taxon>Metazoa</taxon>
        <taxon>Ecdysozoa</taxon>
        <taxon>Arthropoda</taxon>
        <taxon>Crustacea</taxon>
        <taxon>Multicrustacea</taxon>
        <taxon>Malacostraca</taxon>
        <taxon>Eumalacostraca</taxon>
        <taxon>Eucarida</taxon>
        <taxon>Decapoda</taxon>
        <taxon>Pleocyemata</taxon>
        <taxon>Brachyura</taxon>
        <taxon>Eubrachyura</taxon>
        <taxon>Portunoidea</taxon>
        <taxon>Portunidae</taxon>
        <taxon>Portuninae</taxon>
        <taxon>Portunus</taxon>
    </lineage>
</organism>
<dbReference type="EMBL" id="VSRR010002863">
    <property type="protein sequence ID" value="MPC33581.1"/>
    <property type="molecule type" value="Genomic_DNA"/>
</dbReference>
<comment type="caution">
    <text evidence="1">The sequence shown here is derived from an EMBL/GenBank/DDBJ whole genome shotgun (WGS) entry which is preliminary data.</text>
</comment>
<gene>
    <name evidence="1" type="ORF">E2C01_026936</name>
</gene>
<reference evidence="1 2" key="1">
    <citation type="submission" date="2019-05" db="EMBL/GenBank/DDBJ databases">
        <title>Another draft genome of Portunus trituberculatus and its Hox gene families provides insights of decapod evolution.</title>
        <authorList>
            <person name="Jeong J.-H."/>
            <person name="Song I."/>
            <person name="Kim S."/>
            <person name="Choi T."/>
            <person name="Kim D."/>
            <person name="Ryu S."/>
            <person name="Kim W."/>
        </authorList>
    </citation>
    <scope>NUCLEOTIDE SEQUENCE [LARGE SCALE GENOMIC DNA]</scope>
    <source>
        <tissue evidence="1">Muscle</tissue>
    </source>
</reference>
<dbReference type="Proteomes" id="UP000324222">
    <property type="component" value="Unassembled WGS sequence"/>
</dbReference>